<evidence type="ECO:0000256" key="2">
    <source>
        <dbReference type="SAM" id="Phobius"/>
    </source>
</evidence>
<sequence>MDLLTKIFAVLKTWFYEILGVLVPGSLIAAFWPWNLFALEYLQPSEPLVFIVFAYVAGLFSQGLVDYFTRQFVPPRDSNPAYETCNLLQVQVEQLMKKKLPDVQLPRQALLGICLSHVESKREVYDKFLALRDMSRGLMGASLLAGALLLWQKRDTLTPWQSAGIAVFSVCAAVAFYNRFRSYQPAAEQALYEMFLALELKPSASVEVKPPAAGPAAAAGVSERPAPPAAR</sequence>
<evidence type="ECO:0000256" key="1">
    <source>
        <dbReference type="SAM" id="MobiDB-lite"/>
    </source>
</evidence>
<dbReference type="Proteomes" id="UP001291309">
    <property type="component" value="Unassembled WGS sequence"/>
</dbReference>
<feature type="region of interest" description="Disordered" evidence="1">
    <location>
        <begin position="207"/>
        <end position="231"/>
    </location>
</feature>
<protein>
    <recommendedName>
        <fullName evidence="5">Lipoprotein</fullName>
    </recommendedName>
</protein>
<keyword evidence="2" id="KW-1133">Transmembrane helix</keyword>
<accession>A0ABU5H4A7</accession>
<keyword evidence="4" id="KW-1185">Reference proteome</keyword>
<dbReference type="RefSeq" id="WP_321546428.1">
    <property type="nucleotide sequence ID" value="NZ_JAXIVS010000004.1"/>
</dbReference>
<gene>
    <name evidence="3" type="ORF">SYV04_14970</name>
</gene>
<keyword evidence="2" id="KW-0812">Transmembrane</keyword>
<dbReference type="EMBL" id="JAXIVS010000004">
    <property type="protein sequence ID" value="MDY7227714.1"/>
    <property type="molecule type" value="Genomic_DNA"/>
</dbReference>
<keyword evidence="2" id="KW-0472">Membrane</keyword>
<proteinExistence type="predicted"/>
<organism evidence="3 4">
    <name type="scientific">Hyalangium rubrum</name>
    <dbReference type="NCBI Taxonomy" id="3103134"/>
    <lineage>
        <taxon>Bacteria</taxon>
        <taxon>Pseudomonadati</taxon>
        <taxon>Myxococcota</taxon>
        <taxon>Myxococcia</taxon>
        <taxon>Myxococcales</taxon>
        <taxon>Cystobacterineae</taxon>
        <taxon>Archangiaceae</taxon>
        <taxon>Hyalangium</taxon>
    </lineage>
</organism>
<evidence type="ECO:0008006" key="5">
    <source>
        <dbReference type="Google" id="ProtNLM"/>
    </source>
</evidence>
<feature type="transmembrane region" description="Helical" evidence="2">
    <location>
        <begin position="134"/>
        <end position="151"/>
    </location>
</feature>
<feature type="transmembrane region" description="Helical" evidence="2">
    <location>
        <begin position="48"/>
        <end position="68"/>
    </location>
</feature>
<evidence type="ECO:0000313" key="4">
    <source>
        <dbReference type="Proteomes" id="UP001291309"/>
    </source>
</evidence>
<name>A0ABU5H4A7_9BACT</name>
<reference evidence="3 4" key="1">
    <citation type="submission" date="2023-12" db="EMBL/GenBank/DDBJ databases">
        <title>the genome sequence of Hyalangium sp. s54d21.</title>
        <authorList>
            <person name="Zhang X."/>
        </authorList>
    </citation>
    <scope>NUCLEOTIDE SEQUENCE [LARGE SCALE GENOMIC DNA]</scope>
    <source>
        <strain evidence="4">s54d21</strain>
    </source>
</reference>
<feature type="transmembrane region" description="Helical" evidence="2">
    <location>
        <begin position="14"/>
        <end position="36"/>
    </location>
</feature>
<feature type="transmembrane region" description="Helical" evidence="2">
    <location>
        <begin position="157"/>
        <end position="177"/>
    </location>
</feature>
<evidence type="ECO:0000313" key="3">
    <source>
        <dbReference type="EMBL" id="MDY7227714.1"/>
    </source>
</evidence>
<feature type="compositionally biased region" description="Low complexity" evidence="1">
    <location>
        <begin position="210"/>
        <end position="220"/>
    </location>
</feature>
<comment type="caution">
    <text evidence="3">The sequence shown here is derived from an EMBL/GenBank/DDBJ whole genome shotgun (WGS) entry which is preliminary data.</text>
</comment>